<feature type="transmembrane region" description="Helical" evidence="1">
    <location>
        <begin position="124"/>
        <end position="150"/>
    </location>
</feature>
<sequence length="208" mass="24538">MELENLKNAWKDLQGLQTNEQKSDLEIAEMLNNHSNDVINKIMKNIRMEMIVYAICMVLFYLPMYRLLNNLGGKIFMAVFYVMCIFFLLYYRNMMQYLKSFKQDASVRKNLTALVLKLEKFINVYYLSNLLLTPIVFVTVVFILIPKYVAEDINQYINDNPWAMIGMILIVLAMVGSTYWFIKSYSQKIYGQHLQKLKASLEELEMID</sequence>
<evidence type="ECO:0000256" key="1">
    <source>
        <dbReference type="SAM" id="Phobius"/>
    </source>
</evidence>
<keyword evidence="1" id="KW-1133">Transmembrane helix</keyword>
<feature type="transmembrane region" description="Helical" evidence="1">
    <location>
        <begin position="74"/>
        <end position="91"/>
    </location>
</feature>
<organism evidence="2 3">
    <name type="scientific">Solitalea koreensis</name>
    <dbReference type="NCBI Taxonomy" id="543615"/>
    <lineage>
        <taxon>Bacteria</taxon>
        <taxon>Pseudomonadati</taxon>
        <taxon>Bacteroidota</taxon>
        <taxon>Sphingobacteriia</taxon>
        <taxon>Sphingobacteriales</taxon>
        <taxon>Sphingobacteriaceae</taxon>
        <taxon>Solitalea</taxon>
    </lineage>
</organism>
<dbReference type="Proteomes" id="UP000315971">
    <property type="component" value="Unassembled WGS sequence"/>
</dbReference>
<dbReference type="AlphaFoldDB" id="A0A521B9L4"/>
<dbReference type="EMBL" id="FXSZ01000002">
    <property type="protein sequence ID" value="SMO43735.1"/>
    <property type="molecule type" value="Genomic_DNA"/>
</dbReference>
<keyword evidence="1" id="KW-0812">Transmembrane</keyword>
<keyword evidence="3" id="KW-1185">Reference proteome</keyword>
<feature type="transmembrane region" description="Helical" evidence="1">
    <location>
        <begin position="50"/>
        <end position="68"/>
    </location>
</feature>
<protein>
    <submittedName>
        <fullName evidence="2">Uncharacterized protein</fullName>
    </submittedName>
</protein>
<evidence type="ECO:0000313" key="3">
    <source>
        <dbReference type="Proteomes" id="UP000315971"/>
    </source>
</evidence>
<proteinExistence type="predicted"/>
<reference evidence="2 3" key="1">
    <citation type="submission" date="2017-05" db="EMBL/GenBank/DDBJ databases">
        <authorList>
            <person name="Varghese N."/>
            <person name="Submissions S."/>
        </authorList>
    </citation>
    <scope>NUCLEOTIDE SEQUENCE [LARGE SCALE GENOMIC DNA]</scope>
    <source>
        <strain evidence="2 3">DSM 21342</strain>
    </source>
</reference>
<dbReference type="OrthoDB" id="954677at2"/>
<evidence type="ECO:0000313" key="2">
    <source>
        <dbReference type="EMBL" id="SMO43735.1"/>
    </source>
</evidence>
<feature type="transmembrane region" description="Helical" evidence="1">
    <location>
        <begin position="162"/>
        <end position="182"/>
    </location>
</feature>
<accession>A0A521B9L4</accession>
<dbReference type="RefSeq" id="WP_142601414.1">
    <property type="nucleotide sequence ID" value="NZ_FXSZ01000002.1"/>
</dbReference>
<name>A0A521B9L4_9SPHI</name>
<gene>
    <name evidence="2" type="ORF">SAMN06265350_10217</name>
</gene>
<keyword evidence="1" id="KW-0472">Membrane</keyword>